<keyword evidence="3" id="KW-0479">Metal-binding</keyword>
<dbReference type="PROSITE" id="PS51085">
    <property type="entry name" value="2FE2S_FER_2"/>
    <property type="match status" value="1"/>
</dbReference>
<keyword evidence="9" id="KW-1185">Reference proteome</keyword>
<dbReference type="InterPro" id="IPR036010">
    <property type="entry name" value="2Fe-2S_ferredoxin-like_sf"/>
</dbReference>
<dbReference type="Proteomes" id="UP000183947">
    <property type="component" value="Unassembled WGS sequence"/>
</dbReference>
<evidence type="ECO:0000256" key="3">
    <source>
        <dbReference type="ARBA" id="ARBA00022723"/>
    </source>
</evidence>
<dbReference type="Pfam" id="PF00111">
    <property type="entry name" value="Fer2"/>
    <property type="match status" value="1"/>
</dbReference>
<organism evidence="8 9">
    <name type="scientific">Hymenobacter psychrotolerans DSM 18569</name>
    <dbReference type="NCBI Taxonomy" id="1121959"/>
    <lineage>
        <taxon>Bacteria</taxon>
        <taxon>Pseudomonadati</taxon>
        <taxon>Bacteroidota</taxon>
        <taxon>Cytophagia</taxon>
        <taxon>Cytophagales</taxon>
        <taxon>Hymenobacteraceae</taxon>
        <taxon>Hymenobacter</taxon>
    </lineage>
</organism>
<keyword evidence="5" id="KW-0411">Iron-sulfur</keyword>
<evidence type="ECO:0000256" key="2">
    <source>
        <dbReference type="ARBA" id="ARBA00022714"/>
    </source>
</evidence>
<protein>
    <submittedName>
        <fullName evidence="8">Ferredoxin, 2Fe-2S</fullName>
    </submittedName>
</protein>
<reference evidence="9" key="1">
    <citation type="submission" date="2016-11" db="EMBL/GenBank/DDBJ databases">
        <authorList>
            <person name="Varghese N."/>
            <person name="Submissions S."/>
        </authorList>
    </citation>
    <scope>NUCLEOTIDE SEQUENCE [LARGE SCALE GENOMIC DNA]</scope>
    <source>
        <strain evidence="9">DSM 18569</strain>
    </source>
</reference>
<dbReference type="GO" id="GO:0140647">
    <property type="term" value="P:P450-containing electron transport chain"/>
    <property type="evidence" value="ECO:0007669"/>
    <property type="project" value="InterPro"/>
</dbReference>
<dbReference type="AlphaFoldDB" id="A0A1M6YPF6"/>
<dbReference type="PANTHER" id="PTHR23426:SF65">
    <property type="entry name" value="FERREDOXIN-2, MITOCHONDRIAL"/>
    <property type="match status" value="1"/>
</dbReference>
<evidence type="ECO:0000256" key="6">
    <source>
        <dbReference type="ARBA" id="ARBA00034078"/>
    </source>
</evidence>
<keyword evidence="2" id="KW-0001">2Fe-2S</keyword>
<accession>A0A1M6YPF6</accession>
<evidence type="ECO:0000256" key="4">
    <source>
        <dbReference type="ARBA" id="ARBA00023004"/>
    </source>
</evidence>
<dbReference type="GO" id="GO:0051537">
    <property type="term" value="F:2 iron, 2 sulfur cluster binding"/>
    <property type="evidence" value="ECO:0007669"/>
    <property type="project" value="UniProtKB-KW"/>
</dbReference>
<dbReference type="Gene3D" id="3.10.20.30">
    <property type="match status" value="1"/>
</dbReference>
<comment type="similarity">
    <text evidence="1">Belongs to the adrenodoxin/putidaredoxin family.</text>
</comment>
<keyword evidence="4" id="KW-0408">Iron</keyword>
<evidence type="ECO:0000256" key="5">
    <source>
        <dbReference type="ARBA" id="ARBA00023014"/>
    </source>
</evidence>
<dbReference type="InterPro" id="IPR001055">
    <property type="entry name" value="Adrenodoxin-like"/>
</dbReference>
<dbReference type="GO" id="GO:0046872">
    <property type="term" value="F:metal ion binding"/>
    <property type="evidence" value="ECO:0007669"/>
    <property type="project" value="UniProtKB-KW"/>
</dbReference>
<dbReference type="SUPFAM" id="SSF54292">
    <property type="entry name" value="2Fe-2S ferredoxin-like"/>
    <property type="match status" value="1"/>
</dbReference>
<dbReference type="PANTHER" id="PTHR23426">
    <property type="entry name" value="FERREDOXIN/ADRENODOXIN"/>
    <property type="match status" value="1"/>
</dbReference>
<dbReference type="RefSeq" id="WP_073284890.1">
    <property type="nucleotide sequence ID" value="NZ_FRAS01000011.1"/>
</dbReference>
<feature type="domain" description="2Fe-2S ferredoxin-type" evidence="7">
    <location>
        <begin position="1"/>
        <end position="99"/>
    </location>
</feature>
<evidence type="ECO:0000259" key="7">
    <source>
        <dbReference type="PROSITE" id="PS51085"/>
    </source>
</evidence>
<name>A0A1M6YPF6_9BACT</name>
<comment type="cofactor">
    <cofactor evidence="6">
        <name>[2Fe-2S] cluster</name>
        <dbReference type="ChEBI" id="CHEBI:190135"/>
    </cofactor>
</comment>
<sequence length="108" mass="11255">MPTLTVQNLPAAAAVPVPSGATLLAALHAAGLDWMHACGAKGRCTTCRLIVTSGAEALTPPTGPELRYLAAGRLLPTERLTCQARLPEGTVTGRVPEATQLPHMQYTL</sequence>
<gene>
    <name evidence="8" type="ORF">SAMN02746009_02325</name>
</gene>
<dbReference type="GO" id="GO:0009055">
    <property type="term" value="F:electron transfer activity"/>
    <property type="evidence" value="ECO:0007669"/>
    <property type="project" value="TreeGrafter"/>
</dbReference>
<evidence type="ECO:0000313" key="9">
    <source>
        <dbReference type="Proteomes" id="UP000183947"/>
    </source>
</evidence>
<dbReference type="InterPro" id="IPR001041">
    <property type="entry name" value="2Fe-2S_ferredoxin-type"/>
</dbReference>
<dbReference type="OrthoDB" id="9799640at2"/>
<dbReference type="STRING" id="1121959.SAMN02746009_02325"/>
<proteinExistence type="inferred from homology"/>
<dbReference type="EMBL" id="FRAS01000011">
    <property type="protein sequence ID" value="SHL19952.1"/>
    <property type="molecule type" value="Genomic_DNA"/>
</dbReference>
<evidence type="ECO:0000256" key="1">
    <source>
        <dbReference type="ARBA" id="ARBA00010914"/>
    </source>
</evidence>
<evidence type="ECO:0000313" key="8">
    <source>
        <dbReference type="EMBL" id="SHL19952.1"/>
    </source>
</evidence>
<dbReference type="InterPro" id="IPR012675">
    <property type="entry name" value="Beta-grasp_dom_sf"/>
</dbReference>